<organism evidence="2 3">
    <name type="scientific">Paramuricea clavata</name>
    <name type="common">Red gorgonian</name>
    <name type="synonym">Violescent sea-whip</name>
    <dbReference type="NCBI Taxonomy" id="317549"/>
    <lineage>
        <taxon>Eukaryota</taxon>
        <taxon>Metazoa</taxon>
        <taxon>Cnidaria</taxon>
        <taxon>Anthozoa</taxon>
        <taxon>Octocorallia</taxon>
        <taxon>Malacalcyonacea</taxon>
        <taxon>Plexauridae</taxon>
        <taxon>Paramuricea</taxon>
    </lineage>
</organism>
<accession>A0A6S7HV52</accession>
<comment type="caution">
    <text evidence="2">The sequence shown here is derived from an EMBL/GenBank/DDBJ whole genome shotgun (WGS) entry which is preliminary data.</text>
</comment>
<dbReference type="EMBL" id="CACRXK020006131">
    <property type="protein sequence ID" value="CAB4008467.1"/>
    <property type="molecule type" value="Genomic_DNA"/>
</dbReference>
<proteinExistence type="predicted"/>
<sequence length="445" mass="49547">VFDRGATRFMFRKAFDTVSTKVDVLILGAGITGITAGNHLQNNNITNFLILEAQDYIGGRIKPAQLGNVTVGEGANWILFMEEGVENPILTLANQIHLRKYMNREADFAIENTIYDKEDFLKTLITFKKIEAKAVKENKNNPRKGDQPFSAVLAQNGWVPDTILKMTVQRQLYVIRPALLSTRHYSGQPKVVDIVTDPRGFAGIIDHLAQNFTGKIKTNKVVKQIKYNSNGIEVRTQDGGTYKAKYGLCTFSTGVLASDLVEFVPELPKWKREAKFPTAFWEDNELIFINAGSISETFPFIYNYNKKGIHEGSNILLFTAAEDTSLRIEAQSKNKTKAEIMATLKEMYPNVSIPEPTDIIVGQFNQNPYIRGALSIAVVGSASADFHNLQGRVGALFFAGEATHEHYRKFVQGGYVTGLKQAKAISSCLNNEGCPQYEPEDSDID</sequence>
<evidence type="ECO:0000259" key="1">
    <source>
        <dbReference type="Pfam" id="PF01593"/>
    </source>
</evidence>
<dbReference type="Gene3D" id="3.90.660.10">
    <property type="match status" value="1"/>
</dbReference>
<protein>
    <submittedName>
        <fullName evidence="2">Polyamine oxidase 1-like</fullName>
    </submittedName>
</protein>
<reference evidence="2" key="1">
    <citation type="submission" date="2020-04" db="EMBL/GenBank/DDBJ databases">
        <authorList>
            <person name="Alioto T."/>
            <person name="Alioto T."/>
            <person name="Gomez Garrido J."/>
        </authorList>
    </citation>
    <scope>NUCLEOTIDE SEQUENCE</scope>
    <source>
        <strain evidence="2">A484AB</strain>
    </source>
</reference>
<dbReference type="Gene3D" id="3.50.50.60">
    <property type="entry name" value="FAD/NAD(P)-binding domain"/>
    <property type="match status" value="1"/>
</dbReference>
<keyword evidence="3" id="KW-1185">Reference proteome</keyword>
<dbReference type="GO" id="GO:0016491">
    <property type="term" value="F:oxidoreductase activity"/>
    <property type="evidence" value="ECO:0007669"/>
    <property type="project" value="InterPro"/>
</dbReference>
<dbReference type="SUPFAM" id="SSF54373">
    <property type="entry name" value="FAD-linked reductases, C-terminal domain"/>
    <property type="match status" value="1"/>
</dbReference>
<gene>
    <name evidence="2" type="ORF">PACLA_8A081631</name>
</gene>
<dbReference type="PRINTS" id="PR00420">
    <property type="entry name" value="RNGMNOXGNASE"/>
</dbReference>
<name>A0A6S7HV52_PARCT</name>
<dbReference type="GO" id="GO:0006598">
    <property type="term" value="P:polyamine catabolic process"/>
    <property type="evidence" value="ECO:0007669"/>
    <property type="project" value="TreeGrafter"/>
</dbReference>
<dbReference type="PANTHER" id="PTHR10742:SF313">
    <property type="entry name" value="AMINE OXIDASE"/>
    <property type="match status" value="1"/>
</dbReference>
<dbReference type="SUPFAM" id="SSF51905">
    <property type="entry name" value="FAD/NAD(P)-binding domain"/>
    <property type="match status" value="1"/>
</dbReference>
<dbReference type="InterPro" id="IPR050281">
    <property type="entry name" value="Flavin_monoamine_oxidase"/>
</dbReference>
<dbReference type="InterPro" id="IPR036188">
    <property type="entry name" value="FAD/NAD-bd_sf"/>
</dbReference>
<dbReference type="PANTHER" id="PTHR10742">
    <property type="entry name" value="FLAVIN MONOAMINE OXIDASE"/>
    <property type="match status" value="1"/>
</dbReference>
<dbReference type="InterPro" id="IPR002937">
    <property type="entry name" value="Amino_oxidase"/>
</dbReference>
<dbReference type="Proteomes" id="UP001152795">
    <property type="component" value="Unassembled WGS sequence"/>
</dbReference>
<dbReference type="AlphaFoldDB" id="A0A6S7HV52"/>
<evidence type="ECO:0000313" key="3">
    <source>
        <dbReference type="Proteomes" id="UP001152795"/>
    </source>
</evidence>
<dbReference type="OrthoDB" id="6021355at2759"/>
<feature type="non-terminal residue" evidence="2">
    <location>
        <position position="1"/>
    </location>
</feature>
<feature type="domain" description="Amine oxidase" evidence="1">
    <location>
        <begin position="31"/>
        <end position="101"/>
    </location>
</feature>
<feature type="domain" description="Amine oxidase" evidence="1">
    <location>
        <begin position="198"/>
        <end position="425"/>
    </location>
</feature>
<dbReference type="Pfam" id="PF01593">
    <property type="entry name" value="Amino_oxidase"/>
    <property type="match status" value="2"/>
</dbReference>
<evidence type="ECO:0000313" key="2">
    <source>
        <dbReference type="EMBL" id="CAB4008467.1"/>
    </source>
</evidence>